<dbReference type="Proteomes" id="UP000274786">
    <property type="component" value="Unassembled WGS sequence"/>
</dbReference>
<dbReference type="SUPFAM" id="SSF46955">
    <property type="entry name" value="Putative DNA-binding domain"/>
    <property type="match status" value="1"/>
</dbReference>
<dbReference type="InterPro" id="IPR009061">
    <property type="entry name" value="DNA-bd_dom_put_sf"/>
</dbReference>
<dbReference type="EMBL" id="RCDC01000005">
    <property type="protein sequence ID" value="RLK53401.1"/>
    <property type="molecule type" value="Genomic_DNA"/>
</dbReference>
<comment type="caution">
    <text evidence="2">The sequence shown here is derived from an EMBL/GenBank/DDBJ whole genome shotgun (WGS) entry which is preliminary data.</text>
</comment>
<proteinExistence type="predicted"/>
<dbReference type="PANTHER" id="PTHR36154">
    <property type="entry name" value="DNA-BINDING TRANSCRIPTIONAL ACTIVATOR ALPA"/>
    <property type="match status" value="1"/>
</dbReference>
<evidence type="ECO:0000313" key="3">
    <source>
        <dbReference type="Proteomes" id="UP000274786"/>
    </source>
</evidence>
<dbReference type="PANTHER" id="PTHR36154:SF1">
    <property type="entry name" value="DNA-BINDING TRANSCRIPTIONAL ACTIVATOR ALPA"/>
    <property type="match status" value="1"/>
</dbReference>
<evidence type="ECO:0000256" key="1">
    <source>
        <dbReference type="SAM" id="MobiDB-lite"/>
    </source>
</evidence>
<dbReference type="Pfam" id="PF05930">
    <property type="entry name" value="Phage_AlpA"/>
    <property type="match status" value="1"/>
</dbReference>
<protein>
    <submittedName>
        <fullName evidence="2">AlpA family transcriptional regulator</fullName>
    </submittedName>
</protein>
<dbReference type="InterPro" id="IPR052931">
    <property type="entry name" value="Prophage_regulatory_activator"/>
</dbReference>
<dbReference type="Gene3D" id="1.10.238.160">
    <property type="match status" value="1"/>
</dbReference>
<organism evidence="2 3">
    <name type="scientific">Stenotrophomonas rhizophila</name>
    <dbReference type="NCBI Taxonomy" id="216778"/>
    <lineage>
        <taxon>Bacteria</taxon>
        <taxon>Pseudomonadati</taxon>
        <taxon>Pseudomonadota</taxon>
        <taxon>Gammaproteobacteria</taxon>
        <taxon>Lysobacterales</taxon>
        <taxon>Lysobacteraceae</taxon>
        <taxon>Stenotrophomonas</taxon>
    </lineage>
</organism>
<dbReference type="OrthoDB" id="5298532at2"/>
<dbReference type="InterPro" id="IPR010260">
    <property type="entry name" value="AlpA"/>
</dbReference>
<evidence type="ECO:0000313" key="2">
    <source>
        <dbReference type="EMBL" id="RLK53401.1"/>
    </source>
</evidence>
<dbReference type="AlphaFoldDB" id="A0A498CNM9"/>
<reference evidence="2 3" key="1">
    <citation type="submission" date="2018-10" db="EMBL/GenBank/DDBJ databases">
        <title>Comparative analysis of microorganisms from saline springs in Andes Mountain Range, Colombia.</title>
        <authorList>
            <person name="Rubin E."/>
        </authorList>
    </citation>
    <scope>NUCLEOTIDE SEQUENCE [LARGE SCALE GENOMIC DNA]</scope>
    <source>
        <strain evidence="2 3">USBA GBX 843</strain>
    </source>
</reference>
<name>A0A498CNM9_9GAMM</name>
<gene>
    <name evidence="2" type="ORF">BCL79_2707</name>
</gene>
<sequence>MTSNVQPLTPRRLLRRSEVQDRVGLSKSTLYSRISAGSFPKPVSLGSSVRWVEAEVEAWISERVSERDHGNETGGTAGGTDPASGAPPLAA</sequence>
<dbReference type="RefSeq" id="WP_121041940.1">
    <property type="nucleotide sequence ID" value="NZ_RCDC01000005.1"/>
</dbReference>
<feature type="region of interest" description="Disordered" evidence="1">
    <location>
        <begin position="63"/>
        <end position="91"/>
    </location>
</feature>
<accession>A0A498CNM9</accession>